<organism evidence="1 2">
    <name type="scientific">Pedosphaera parvula (strain Ellin514)</name>
    <dbReference type="NCBI Taxonomy" id="320771"/>
    <lineage>
        <taxon>Bacteria</taxon>
        <taxon>Pseudomonadati</taxon>
        <taxon>Verrucomicrobiota</taxon>
        <taxon>Pedosphaerae</taxon>
        <taxon>Pedosphaerales</taxon>
        <taxon>Pedosphaeraceae</taxon>
        <taxon>Pedosphaera</taxon>
    </lineage>
</organism>
<dbReference type="Proteomes" id="UP000003688">
    <property type="component" value="Unassembled WGS sequence"/>
</dbReference>
<dbReference type="RefSeq" id="WP_007414539.1">
    <property type="nucleotide sequence ID" value="NZ_ABOX02000010.1"/>
</dbReference>
<comment type="caution">
    <text evidence="1">The sequence shown here is derived from an EMBL/GenBank/DDBJ whole genome shotgun (WGS) entry which is preliminary data.</text>
</comment>
<sequence length="123" mass="14038">MAFYLIKCVPEKQTDQPDRILKISEIKAAVKRDTDLDWGKKFKENQLYRRRDGSFVSIPSDEGFFFKLDPEATFAVCSEFFDGISIMTSGDPSVANKCQALADAMGAKLFRIRSVREDQSERQ</sequence>
<keyword evidence="2" id="KW-1185">Reference proteome</keyword>
<evidence type="ECO:0000313" key="1">
    <source>
        <dbReference type="EMBL" id="EEF61305.1"/>
    </source>
</evidence>
<dbReference type="AlphaFoldDB" id="B9XFE1"/>
<gene>
    <name evidence="1" type="ORF">Cflav_PD4326</name>
</gene>
<dbReference type="EMBL" id="ABOX02000010">
    <property type="protein sequence ID" value="EEF61305.1"/>
    <property type="molecule type" value="Genomic_DNA"/>
</dbReference>
<reference evidence="1 2" key="1">
    <citation type="journal article" date="2011" name="J. Bacteriol.">
        <title>Genome sequence of 'Pedosphaera parvula' Ellin514, an aerobic Verrucomicrobial isolate from pasture soil.</title>
        <authorList>
            <person name="Kant R."/>
            <person name="van Passel M.W."/>
            <person name="Sangwan P."/>
            <person name="Palva A."/>
            <person name="Lucas S."/>
            <person name="Copeland A."/>
            <person name="Lapidus A."/>
            <person name="Glavina Del Rio T."/>
            <person name="Dalin E."/>
            <person name="Tice H."/>
            <person name="Bruce D."/>
            <person name="Goodwin L."/>
            <person name="Pitluck S."/>
            <person name="Chertkov O."/>
            <person name="Larimer F.W."/>
            <person name="Land M.L."/>
            <person name="Hauser L."/>
            <person name="Brettin T.S."/>
            <person name="Detter J.C."/>
            <person name="Han S."/>
            <person name="de Vos W.M."/>
            <person name="Janssen P.H."/>
            <person name="Smidt H."/>
        </authorList>
    </citation>
    <scope>NUCLEOTIDE SEQUENCE [LARGE SCALE GENOMIC DNA]</scope>
    <source>
        <strain evidence="1 2">Ellin514</strain>
    </source>
</reference>
<dbReference type="STRING" id="320771.Cflav_PD4326"/>
<name>B9XFE1_PEDPL</name>
<evidence type="ECO:0000313" key="2">
    <source>
        <dbReference type="Proteomes" id="UP000003688"/>
    </source>
</evidence>
<accession>B9XFE1</accession>
<proteinExistence type="predicted"/>
<protein>
    <submittedName>
        <fullName evidence="1">Uncharacterized protein</fullName>
    </submittedName>
</protein>